<proteinExistence type="predicted"/>
<feature type="region of interest" description="Disordered" evidence="1">
    <location>
        <begin position="34"/>
        <end position="60"/>
    </location>
</feature>
<gene>
    <name evidence="3" type="ORF">I8748_24155</name>
</gene>
<dbReference type="Pfam" id="PF06051">
    <property type="entry name" value="DUF928"/>
    <property type="match status" value="1"/>
</dbReference>
<evidence type="ECO:0000313" key="4">
    <source>
        <dbReference type="Proteomes" id="UP000632766"/>
    </source>
</evidence>
<sequence length="255" mass="28071">MQIVSLLKKSFNNSLISYIALSLLLLMPATAVAGSNNNDDPPPQTTGTSGGSRGCESESVASSNSIPNIVLLAPTQSYGQTLANSPTFAWFVKDTSPWQMEFRLYEYDGTNKKSKLVKEIKDENFKSSPGIMVLSLPNLKLSVGSRYVWQVELVCDANRPSGNPFAIAAMKVVSVSPDLEKQLSQSNDILTKVNLYKKADLWYETLELALISKNEPSLQELRKSLLEQIATGTKIEQTEQITAALTNSKIHQLQR</sequence>
<dbReference type="AlphaFoldDB" id="A0A8J7LA83"/>
<feature type="signal peptide" evidence="2">
    <location>
        <begin position="1"/>
        <end position="33"/>
    </location>
</feature>
<evidence type="ECO:0000256" key="2">
    <source>
        <dbReference type="SAM" id="SignalP"/>
    </source>
</evidence>
<reference evidence="3 4" key="1">
    <citation type="journal article" date="2021" name="Int. J. Syst. Evol. Microbiol.">
        <title>Amazonocrinis nigriterrae gen. nov., sp. nov., Atlanticothrix silvestris gen. nov., sp. nov. and Dendronalium phyllosphericum gen. nov., sp. nov., nostocacean cyanobacteria from Brazilian environments.</title>
        <authorList>
            <person name="Alvarenga D.O."/>
            <person name="Andreote A.P.D."/>
            <person name="Branco L.H.Z."/>
            <person name="Delbaje E."/>
            <person name="Cruz R.B."/>
            <person name="Varani A.M."/>
            <person name="Fiore M.F."/>
        </authorList>
    </citation>
    <scope>NUCLEOTIDE SEQUENCE [LARGE SCALE GENOMIC DNA]</scope>
    <source>
        <strain evidence="3 4">CENA67</strain>
    </source>
</reference>
<keyword evidence="2" id="KW-0732">Signal</keyword>
<comment type="caution">
    <text evidence="3">The sequence shown here is derived from an EMBL/GenBank/DDBJ whole genome shotgun (WGS) entry which is preliminary data.</text>
</comment>
<keyword evidence="4" id="KW-1185">Reference proteome</keyword>
<evidence type="ECO:0000313" key="3">
    <source>
        <dbReference type="EMBL" id="MBH8565238.1"/>
    </source>
</evidence>
<dbReference type="EMBL" id="JAECZC010000057">
    <property type="protein sequence ID" value="MBH8565238.1"/>
    <property type="molecule type" value="Genomic_DNA"/>
</dbReference>
<feature type="chain" id="PRO_5035148449" evidence="2">
    <location>
        <begin position="34"/>
        <end position="255"/>
    </location>
</feature>
<organism evidence="3 4">
    <name type="scientific">Amazonocrinis nigriterrae CENA67</name>
    <dbReference type="NCBI Taxonomy" id="2794033"/>
    <lineage>
        <taxon>Bacteria</taxon>
        <taxon>Bacillati</taxon>
        <taxon>Cyanobacteriota</taxon>
        <taxon>Cyanophyceae</taxon>
        <taxon>Nostocales</taxon>
        <taxon>Nostocaceae</taxon>
        <taxon>Amazonocrinis</taxon>
        <taxon>Amazonocrinis nigriterrae</taxon>
    </lineage>
</organism>
<accession>A0A8J7LA83</accession>
<evidence type="ECO:0000256" key="1">
    <source>
        <dbReference type="SAM" id="MobiDB-lite"/>
    </source>
</evidence>
<protein>
    <submittedName>
        <fullName evidence="3">DUF928 domain-containing protein</fullName>
    </submittedName>
</protein>
<dbReference type="InterPro" id="IPR010328">
    <property type="entry name" value="DUF928"/>
</dbReference>
<name>A0A8J7LA83_9NOST</name>
<dbReference type="Proteomes" id="UP000632766">
    <property type="component" value="Unassembled WGS sequence"/>
</dbReference>
<dbReference type="RefSeq" id="WP_198127044.1">
    <property type="nucleotide sequence ID" value="NZ_JAECZC010000057.1"/>
</dbReference>